<proteinExistence type="predicted"/>
<keyword evidence="2" id="KW-1185">Reference proteome</keyword>
<reference evidence="1 2" key="1">
    <citation type="submission" date="2016-07" db="EMBL/GenBank/DDBJ databases">
        <title>Acinetobacter sp. ANC 4603.</title>
        <authorList>
            <person name="Radolfova-Krizova L."/>
            <person name="Nemec A."/>
        </authorList>
    </citation>
    <scope>NUCLEOTIDE SEQUENCE [LARGE SCALE GENOMIC DNA]</scope>
    <source>
        <strain evidence="1 2">ANC 4603</strain>
    </source>
</reference>
<gene>
    <name evidence="1" type="ORF">BBP83_03575</name>
</gene>
<name>A0A1C3CXQ2_9GAMM</name>
<dbReference type="OrthoDB" id="6702745at2"/>
<evidence type="ECO:0000313" key="2">
    <source>
        <dbReference type="Proteomes" id="UP000186553"/>
    </source>
</evidence>
<dbReference type="EMBL" id="MBDL01000008">
    <property type="protein sequence ID" value="ODA13481.1"/>
    <property type="molecule type" value="Genomic_DNA"/>
</dbReference>
<dbReference type="AlphaFoldDB" id="A0A1C3CXQ2"/>
<comment type="caution">
    <text evidence="1">The sequence shown here is derived from an EMBL/GenBank/DDBJ whole genome shotgun (WGS) entry which is preliminary data.</text>
</comment>
<accession>A0A1C3CXQ2</accession>
<protein>
    <submittedName>
        <fullName evidence="1">Uncharacterized protein</fullName>
    </submittedName>
</protein>
<organism evidence="1 2">
    <name type="scientific">Acinetobacter celticus</name>
    <dbReference type="NCBI Taxonomy" id="1891224"/>
    <lineage>
        <taxon>Bacteria</taxon>
        <taxon>Pseudomonadati</taxon>
        <taxon>Pseudomonadota</taxon>
        <taxon>Gammaproteobacteria</taxon>
        <taxon>Moraxellales</taxon>
        <taxon>Moraxellaceae</taxon>
        <taxon>Acinetobacter</taxon>
    </lineage>
</organism>
<dbReference type="RefSeq" id="WP_068886243.1">
    <property type="nucleotide sequence ID" value="NZ_CBCRUU010000001.1"/>
</dbReference>
<dbReference type="Proteomes" id="UP000186553">
    <property type="component" value="Unassembled WGS sequence"/>
</dbReference>
<evidence type="ECO:0000313" key="1">
    <source>
        <dbReference type="EMBL" id="ODA13481.1"/>
    </source>
</evidence>
<sequence>MPEIYKYLYTQIGIFGSLPTHKVLISSTSNKAKLIFADNTFIYGTVSDWALRNSGIGSRTSIWSEEPKSFLENEKRRLSLYRISHPAFITEVGIG</sequence>